<protein>
    <submittedName>
        <fullName evidence="1">Uncharacterized protein</fullName>
    </submittedName>
</protein>
<evidence type="ECO:0000313" key="1">
    <source>
        <dbReference type="EMBL" id="KAI9399094.1"/>
    </source>
</evidence>
<proteinExistence type="predicted"/>
<accession>A0ACC0TCR7</accession>
<name>A0ACC0TCR7_POPTR</name>
<dbReference type="EMBL" id="CM009291">
    <property type="protein sequence ID" value="KAI9399094.1"/>
    <property type="molecule type" value="Genomic_DNA"/>
</dbReference>
<organism evidence="1 2">
    <name type="scientific">Populus trichocarpa</name>
    <name type="common">Western balsam poplar</name>
    <name type="synonym">Populus balsamifera subsp. trichocarpa</name>
    <dbReference type="NCBI Taxonomy" id="3694"/>
    <lineage>
        <taxon>Eukaryota</taxon>
        <taxon>Viridiplantae</taxon>
        <taxon>Streptophyta</taxon>
        <taxon>Embryophyta</taxon>
        <taxon>Tracheophyta</taxon>
        <taxon>Spermatophyta</taxon>
        <taxon>Magnoliopsida</taxon>
        <taxon>eudicotyledons</taxon>
        <taxon>Gunneridae</taxon>
        <taxon>Pentapetalae</taxon>
        <taxon>rosids</taxon>
        <taxon>fabids</taxon>
        <taxon>Malpighiales</taxon>
        <taxon>Salicaceae</taxon>
        <taxon>Saliceae</taxon>
        <taxon>Populus</taxon>
    </lineage>
</organism>
<dbReference type="Proteomes" id="UP000006729">
    <property type="component" value="Chromosome 2"/>
</dbReference>
<sequence length="115" mass="13129">MEKGLNSRVQEWQRVVGHHHPGIILDFPPWLKFRQGKCVVGSDSPALVINEERRRRQQTSKSLYRYQSLGHIVADLITFVEHHTPFTCPNALPSCHSQVLCRATQNLTSRLSGQT</sequence>
<keyword evidence="2" id="KW-1185">Reference proteome</keyword>
<gene>
    <name evidence="1" type="ORF">POPTR_002G048450v4</name>
</gene>
<reference evidence="1 2" key="1">
    <citation type="journal article" date="2006" name="Science">
        <title>The genome of black cottonwood, Populus trichocarpa (Torr. &amp; Gray).</title>
        <authorList>
            <person name="Tuskan G.A."/>
            <person name="Difazio S."/>
            <person name="Jansson S."/>
            <person name="Bohlmann J."/>
            <person name="Grigoriev I."/>
            <person name="Hellsten U."/>
            <person name="Putnam N."/>
            <person name="Ralph S."/>
            <person name="Rombauts S."/>
            <person name="Salamov A."/>
            <person name="Schein J."/>
            <person name="Sterck L."/>
            <person name="Aerts A."/>
            <person name="Bhalerao R.R."/>
            <person name="Bhalerao R.P."/>
            <person name="Blaudez D."/>
            <person name="Boerjan W."/>
            <person name="Brun A."/>
            <person name="Brunner A."/>
            <person name="Busov V."/>
            <person name="Campbell M."/>
            <person name="Carlson J."/>
            <person name="Chalot M."/>
            <person name="Chapman J."/>
            <person name="Chen G.L."/>
            <person name="Cooper D."/>
            <person name="Coutinho P.M."/>
            <person name="Couturier J."/>
            <person name="Covert S."/>
            <person name="Cronk Q."/>
            <person name="Cunningham R."/>
            <person name="Davis J."/>
            <person name="Degroeve S."/>
            <person name="Dejardin A."/>
            <person name="Depamphilis C."/>
            <person name="Detter J."/>
            <person name="Dirks B."/>
            <person name="Dubchak I."/>
            <person name="Duplessis S."/>
            <person name="Ehlting J."/>
            <person name="Ellis B."/>
            <person name="Gendler K."/>
            <person name="Goodstein D."/>
            <person name="Gribskov M."/>
            <person name="Grimwood J."/>
            <person name="Groover A."/>
            <person name="Gunter L."/>
            <person name="Hamberger B."/>
            <person name="Heinze B."/>
            <person name="Helariutta Y."/>
            <person name="Henrissat B."/>
            <person name="Holligan D."/>
            <person name="Holt R."/>
            <person name="Huang W."/>
            <person name="Islam-Faridi N."/>
            <person name="Jones S."/>
            <person name="Jones-Rhoades M."/>
            <person name="Jorgensen R."/>
            <person name="Joshi C."/>
            <person name="Kangasjarvi J."/>
            <person name="Karlsson J."/>
            <person name="Kelleher C."/>
            <person name="Kirkpatrick R."/>
            <person name="Kirst M."/>
            <person name="Kohler A."/>
            <person name="Kalluri U."/>
            <person name="Larimer F."/>
            <person name="Leebens-Mack J."/>
            <person name="Leple J.C."/>
            <person name="Locascio P."/>
            <person name="Lou Y."/>
            <person name="Lucas S."/>
            <person name="Martin F."/>
            <person name="Montanini B."/>
            <person name="Napoli C."/>
            <person name="Nelson D.R."/>
            <person name="Nelson C."/>
            <person name="Nieminen K."/>
            <person name="Nilsson O."/>
            <person name="Pereda V."/>
            <person name="Peter G."/>
            <person name="Philippe R."/>
            <person name="Pilate G."/>
            <person name="Poliakov A."/>
            <person name="Razumovskaya J."/>
            <person name="Richardson P."/>
            <person name="Rinaldi C."/>
            <person name="Ritland K."/>
            <person name="Rouze P."/>
            <person name="Ryaboy D."/>
            <person name="Schmutz J."/>
            <person name="Schrader J."/>
            <person name="Segerman B."/>
            <person name="Shin H."/>
            <person name="Siddiqui A."/>
            <person name="Sterky F."/>
            <person name="Terry A."/>
            <person name="Tsai C.J."/>
            <person name="Uberbacher E."/>
            <person name="Unneberg P."/>
            <person name="Vahala J."/>
            <person name="Wall K."/>
            <person name="Wessler S."/>
            <person name="Yang G."/>
            <person name="Yin T."/>
            <person name="Douglas C."/>
            <person name="Marra M."/>
            <person name="Sandberg G."/>
            <person name="Van de Peer Y."/>
            <person name="Rokhsar D."/>
        </authorList>
    </citation>
    <scope>NUCLEOTIDE SEQUENCE [LARGE SCALE GENOMIC DNA]</scope>
    <source>
        <strain evidence="2">cv. Nisqually</strain>
    </source>
</reference>
<evidence type="ECO:0000313" key="2">
    <source>
        <dbReference type="Proteomes" id="UP000006729"/>
    </source>
</evidence>
<comment type="caution">
    <text evidence="1">The sequence shown here is derived from an EMBL/GenBank/DDBJ whole genome shotgun (WGS) entry which is preliminary data.</text>
</comment>